<reference evidence="4" key="1">
    <citation type="journal article" date="2019" name="Sci. Rep.">
        <title>Draft genome of Tanacetum cinerariifolium, the natural source of mosquito coil.</title>
        <authorList>
            <person name="Yamashiro T."/>
            <person name="Shiraishi A."/>
            <person name="Satake H."/>
            <person name="Nakayama K."/>
        </authorList>
    </citation>
    <scope>NUCLEOTIDE SEQUENCE</scope>
</reference>
<evidence type="ECO:0000259" key="2">
    <source>
        <dbReference type="Pfam" id="PF07727"/>
    </source>
</evidence>
<dbReference type="InterPro" id="IPR013103">
    <property type="entry name" value="RVT_2"/>
</dbReference>
<proteinExistence type="predicted"/>
<organism evidence="4">
    <name type="scientific">Tanacetum cinerariifolium</name>
    <name type="common">Dalmatian daisy</name>
    <name type="synonym">Chrysanthemum cinerariifolium</name>
    <dbReference type="NCBI Taxonomy" id="118510"/>
    <lineage>
        <taxon>Eukaryota</taxon>
        <taxon>Viridiplantae</taxon>
        <taxon>Streptophyta</taxon>
        <taxon>Embryophyta</taxon>
        <taxon>Tracheophyta</taxon>
        <taxon>Spermatophyta</taxon>
        <taxon>Magnoliopsida</taxon>
        <taxon>eudicotyledons</taxon>
        <taxon>Gunneridae</taxon>
        <taxon>Pentapetalae</taxon>
        <taxon>asterids</taxon>
        <taxon>campanulids</taxon>
        <taxon>Asterales</taxon>
        <taxon>Asteraceae</taxon>
        <taxon>Asteroideae</taxon>
        <taxon>Anthemideae</taxon>
        <taxon>Anthemidinae</taxon>
        <taxon>Tanacetum</taxon>
    </lineage>
</organism>
<dbReference type="AlphaFoldDB" id="A0A699GJ16"/>
<feature type="region of interest" description="Disordered" evidence="1">
    <location>
        <begin position="402"/>
        <end position="429"/>
    </location>
</feature>
<sequence>MLSTRGFPNVKLLVKLSEKHFIVVRATVDGDYSLWEAILNGDSSPPTRLVDGLVQIVAPTIAEQRLARENELKAKGTLFMALPDKNKLKFNIHKDAKSLIEAIEKRFGGNKETKKVQKTLLEQQYENFSGTSSESLDQIHDRIQKLISQLEILGETLSGNINLKFLRTEVKGSSTSSQNIQNIAFVSSNNIDSTNESVNVALSVSTASPKAKVSTLLNVDSLSDVVIYSFFTREAILLGNADHQGTTGAKKLLEELSQWSDKTGLGFDSQVFNYQVSDCEELHSQESDNRVTENQENDSESVANVINVELSKYKTSKDKSMTHRPDAPIIEDCISDFEDETEIEPVTTVVTQSTVKCKRTDKNIFNKTHSPVRRPINQRTATKNSNFNKKVTTVKVSKVNDVQGNKGNAKKPQHAGCRNQNGNPQQALPDKGVIDSGCSRHMIRNELKFYLFSVSQMCDKKNNVLFTKTECVVLSSDYKLPDENLVLLRASRENNMYNVDIKNVVPSGDEKESNIKPPVSPKLSVLSANLYKDLLRKIDGKADEGFLVGYSINCKAFKVFNSRTRIVQETLHINFLENKPNIAGIRPKWLFDIDSLTMSMNYQPVVTGNQPNDNADPKNTDKDVADDAFEVKENENDVYVSADESDKTDKKKHDEKAKRDDKEKSLVDSLKGVRDLRAEFEEFSFNSTNRVNAVSEPINAVRPNPTNSTNSFNTASPSVNVVSLNFGIAGQSLFVDPSKYPNDPDMPELEDIIYSDDEDVGAEADLSNLETNIRVSPIPTTRVHKDHLVNQIIGDLNLAPQTRSMTRMKDERGIVMRNKARLVARGHTQEEGINYDEVFAPVVMIKAIRLFLAYASFMGFMVYQMDVKSAFLYGTIKEEVYVCQPQGFEDPGYPNKVYKVVKALYGLHHALRAWELCTAFEKLMNDKFQMNVKSASTPIKIEKPLLKDPDGEDVDVHLYRYLKGKPHLGLWYLRDSPFNLVAYSDSDYAGASLDRKYTTGGC</sequence>
<dbReference type="Pfam" id="PF07727">
    <property type="entry name" value="RVT_2"/>
    <property type="match status" value="1"/>
</dbReference>
<dbReference type="InterPro" id="IPR057670">
    <property type="entry name" value="SH3_retrovirus"/>
</dbReference>
<dbReference type="Pfam" id="PF25597">
    <property type="entry name" value="SH3_retrovirus"/>
    <property type="match status" value="1"/>
</dbReference>
<protein>
    <submittedName>
        <fullName evidence="4">Putative ribonuclease H-like domain-containing protein</fullName>
    </submittedName>
</protein>
<feature type="compositionally biased region" description="Basic and acidic residues" evidence="1">
    <location>
        <begin position="644"/>
        <end position="665"/>
    </location>
</feature>
<evidence type="ECO:0000259" key="3">
    <source>
        <dbReference type="Pfam" id="PF25597"/>
    </source>
</evidence>
<name>A0A699GJ16_TANCI</name>
<evidence type="ECO:0000256" key="1">
    <source>
        <dbReference type="SAM" id="MobiDB-lite"/>
    </source>
</evidence>
<gene>
    <name evidence="4" type="ORF">Tci_001415</name>
</gene>
<feature type="domain" description="Reverse transcriptase Ty1/copia-type" evidence="2">
    <location>
        <begin position="807"/>
        <end position="929"/>
    </location>
</feature>
<feature type="domain" description="Retroviral polymerase SH3-like" evidence="3">
    <location>
        <begin position="532"/>
        <end position="579"/>
    </location>
</feature>
<dbReference type="EMBL" id="BKCJ010000068">
    <property type="protein sequence ID" value="GEU29437.1"/>
    <property type="molecule type" value="Genomic_DNA"/>
</dbReference>
<evidence type="ECO:0000313" key="4">
    <source>
        <dbReference type="EMBL" id="GEU29437.1"/>
    </source>
</evidence>
<feature type="region of interest" description="Disordered" evidence="1">
    <location>
        <begin position="635"/>
        <end position="665"/>
    </location>
</feature>
<comment type="caution">
    <text evidence="4">The sequence shown here is derived from an EMBL/GenBank/DDBJ whole genome shotgun (WGS) entry which is preliminary data.</text>
</comment>
<accession>A0A699GJ16</accession>